<reference evidence="9 10" key="1">
    <citation type="journal article" date="2019" name="ACS Chem. Biol.">
        <title>Identification and Mobilization of a Cryptic Antibiotic Biosynthesis Gene Locus from a Human-Pathogenic Nocardia Isolate.</title>
        <authorList>
            <person name="Herisse M."/>
            <person name="Ishida K."/>
            <person name="Porter J.L."/>
            <person name="Howden B."/>
            <person name="Hertweck C."/>
            <person name="Stinear T.P."/>
            <person name="Pidot S.J."/>
        </authorList>
    </citation>
    <scope>NUCLEOTIDE SEQUENCE [LARGE SCALE GENOMIC DNA]</scope>
    <source>
        <strain evidence="9 10">AUSMDU00012717</strain>
    </source>
</reference>
<dbReference type="SUPFAM" id="SSF48264">
    <property type="entry name" value="Cytochrome P450"/>
    <property type="match status" value="1"/>
</dbReference>
<gene>
    <name evidence="9" type="ORF">F5544_10565</name>
</gene>
<keyword evidence="4 8" id="KW-0479">Metal-binding</keyword>
<comment type="cofactor">
    <cofactor evidence="1">
        <name>heme</name>
        <dbReference type="ChEBI" id="CHEBI:30413"/>
    </cofactor>
</comment>
<dbReference type="Pfam" id="PF00067">
    <property type="entry name" value="p450"/>
    <property type="match status" value="1"/>
</dbReference>
<dbReference type="InterPro" id="IPR002397">
    <property type="entry name" value="Cyt_P450_B"/>
</dbReference>
<keyword evidence="7 8" id="KW-0503">Monooxygenase</keyword>
<dbReference type="GO" id="GO:0006707">
    <property type="term" value="P:cholesterol catabolic process"/>
    <property type="evidence" value="ECO:0007669"/>
    <property type="project" value="TreeGrafter"/>
</dbReference>
<accession>A0A6G9Y9X2</accession>
<evidence type="ECO:0000313" key="9">
    <source>
        <dbReference type="EMBL" id="QIS10011.1"/>
    </source>
</evidence>
<dbReference type="FunFam" id="1.10.630.10:FF:000018">
    <property type="entry name" value="Cytochrome P450 monooxygenase"/>
    <property type="match status" value="1"/>
</dbReference>
<dbReference type="PROSITE" id="PS00086">
    <property type="entry name" value="CYTOCHROME_P450"/>
    <property type="match status" value="1"/>
</dbReference>
<evidence type="ECO:0000256" key="1">
    <source>
        <dbReference type="ARBA" id="ARBA00001971"/>
    </source>
</evidence>
<protein>
    <submittedName>
        <fullName evidence="9">Cytochrome P450</fullName>
    </submittedName>
</protein>
<evidence type="ECO:0000256" key="3">
    <source>
        <dbReference type="ARBA" id="ARBA00022617"/>
    </source>
</evidence>
<organism evidence="9 10">
    <name type="scientific">Nocardia arthritidis</name>
    <dbReference type="NCBI Taxonomy" id="228602"/>
    <lineage>
        <taxon>Bacteria</taxon>
        <taxon>Bacillati</taxon>
        <taxon>Actinomycetota</taxon>
        <taxon>Actinomycetes</taxon>
        <taxon>Mycobacteriales</taxon>
        <taxon>Nocardiaceae</taxon>
        <taxon>Nocardia</taxon>
    </lineage>
</organism>
<dbReference type="GO" id="GO:0005506">
    <property type="term" value="F:iron ion binding"/>
    <property type="evidence" value="ECO:0007669"/>
    <property type="project" value="InterPro"/>
</dbReference>
<dbReference type="PANTHER" id="PTHR46696:SF4">
    <property type="entry name" value="BIOTIN BIOSYNTHESIS CYTOCHROME P450"/>
    <property type="match status" value="1"/>
</dbReference>
<dbReference type="GO" id="GO:0020037">
    <property type="term" value="F:heme binding"/>
    <property type="evidence" value="ECO:0007669"/>
    <property type="project" value="InterPro"/>
</dbReference>
<dbReference type="GO" id="GO:0008395">
    <property type="term" value="F:steroid hydroxylase activity"/>
    <property type="evidence" value="ECO:0007669"/>
    <property type="project" value="TreeGrafter"/>
</dbReference>
<dbReference type="InterPro" id="IPR017972">
    <property type="entry name" value="Cyt_P450_CS"/>
</dbReference>
<dbReference type="AlphaFoldDB" id="A0A6G9Y9X2"/>
<evidence type="ECO:0000256" key="4">
    <source>
        <dbReference type="ARBA" id="ARBA00022723"/>
    </source>
</evidence>
<dbReference type="GO" id="GO:0036199">
    <property type="term" value="F:cholest-4-en-3-one 26-monooxygenase activity"/>
    <property type="evidence" value="ECO:0007669"/>
    <property type="project" value="TreeGrafter"/>
</dbReference>
<dbReference type="Gene3D" id="1.10.630.10">
    <property type="entry name" value="Cytochrome P450"/>
    <property type="match status" value="1"/>
</dbReference>
<dbReference type="PRINTS" id="PR00359">
    <property type="entry name" value="BP450"/>
</dbReference>
<evidence type="ECO:0000256" key="5">
    <source>
        <dbReference type="ARBA" id="ARBA00023002"/>
    </source>
</evidence>
<evidence type="ECO:0000256" key="7">
    <source>
        <dbReference type="ARBA" id="ARBA00023033"/>
    </source>
</evidence>
<evidence type="ECO:0000256" key="2">
    <source>
        <dbReference type="ARBA" id="ARBA00010617"/>
    </source>
</evidence>
<comment type="similarity">
    <text evidence="2 8">Belongs to the cytochrome P450 family.</text>
</comment>
<keyword evidence="10" id="KW-1185">Reference proteome</keyword>
<keyword evidence="6 8" id="KW-0408">Iron</keyword>
<proteinExistence type="inferred from homology"/>
<evidence type="ECO:0000313" key="10">
    <source>
        <dbReference type="Proteomes" id="UP000503540"/>
    </source>
</evidence>
<dbReference type="InterPro" id="IPR036396">
    <property type="entry name" value="Cyt_P450_sf"/>
</dbReference>
<sequence length="408" mass="45351">MRENNQRITGEAMSALAERWKLDEQRFFWIYGEQGRAPKRVELDERTGIWNVHGHANALQVLNNPAIFSSGTGRLIPEQSEFDEGAITQLDPPRHTKLRKLVTAAFTPRAIAELEPRVHAIVDTLLSKVEGERGFDLITDFAYPLPITVITELLGVPADDHVLIQGWVDRMLSGTTELSLVDHENDSEIVDVLAQAKHITDYLRGLVKERVANPRDDMLTKLVQAEVDGERLTEPEIVNFANALLVAGHVTTTLLIGSTVLCLDAYPEADRAVRSDRSLMPTLLEETLRYFPPITMMARVTNAEVELGGVTIGPDQFVAVWSPTANRDDEVFADPFAFDPAREPNPHLSFGRGAHFCIGAALARREGYIAMNALFDRFPRLRVDPDGTPTFMTSPNLNGLTKLPVVVD</sequence>
<dbReference type="Proteomes" id="UP000503540">
    <property type="component" value="Chromosome"/>
</dbReference>
<keyword evidence="5 8" id="KW-0560">Oxidoreductase</keyword>
<dbReference type="InterPro" id="IPR001128">
    <property type="entry name" value="Cyt_P450"/>
</dbReference>
<dbReference type="EMBL" id="CP046172">
    <property type="protein sequence ID" value="QIS10011.1"/>
    <property type="molecule type" value="Genomic_DNA"/>
</dbReference>
<dbReference type="CDD" id="cd11032">
    <property type="entry name" value="P450_EryK-like"/>
    <property type="match status" value="1"/>
</dbReference>
<name>A0A6G9Y9X2_9NOCA</name>
<evidence type="ECO:0000256" key="8">
    <source>
        <dbReference type="RuleBase" id="RU000461"/>
    </source>
</evidence>
<dbReference type="KEGG" id="nah:F5544_10565"/>
<dbReference type="PANTHER" id="PTHR46696">
    <property type="entry name" value="P450, PUTATIVE (EUROFUNG)-RELATED"/>
    <property type="match status" value="1"/>
</dbReference>
<evidence type="ECO:0000256" key="6">
    <source>
        <dbReference type="ARBA" id="ARBA00023004"/>
    </source>
</evidence>
<keyword evidence="3 8" id="KW-0349">Heme</keyword>